<gene>
    <name evidence="5" type="ORF">VRU49_06540</name>
</gene>
<dbReference type="InterPro" id="IPR012893">
    <property type="entry name" value="HipA-like_C"/>
</dbReference>
<keyword evidence="2" id="KW-0808">Transferase</keyword>
<reference evidence="5 6" key="1">
    <citation type="submission" date="2024-01" db="EMBL/GenBank/DDBJ databases">
        <title>Pedobacter sp. nov., isolated from oil-contaminated soil.</title>
        <authorList>
            <person name="Le N.T.T."/>
        </authorList>
    </citation>
    <scope>NUCLEOTIDE SEQUENCE [LARGE SCALE GENOMIC DNA]</scope>
    <source>
        <strain evidence="5 6">VNH31</strain>
    </source>
</reference>
<comment type="caution">
    <text evidence="5">The sequence shown here is derived from an EMBL/GenBank/DDBJ whole genome shotgun (WGS) entry which is preliminary data.</text>
</comment>
<dbReference type="Proteomes" id="UP001337681">
    <property type="component" value="Unassembled WGS sequence"/>
</dbReference>
<keyword evidence="6" id="KW-1185">Reference proteome</keyword>
<comment type="similarity">
    <text evidence="1">Belongs to the HipA Ser/Thr kinase family.</text>
</comment>
<evidence type="ECO:0000256" key="3">
    <source>
        <dbReference type="ARBA" id="ARBA00022777"/>
    </source>
</evidence>
<organism evidence="5 6">
    <name type="scientific">Pedobacter flavus</name>
    <dbReference type="NCBI Taxonomy" id="3113906"/>
    <lineage>
        <taxon>Bacteria</taxon>
        <taxon>Pseudomonadati</taxon>
        <taxon>Bacteroidota</taxon>
        <taxon>Sphingobacteriia</taxon>
        <taxon>Sphingobacteriales</taxon>
        <taxon>Sphingobacteriaceae</taxon>
        <taxon>Pedobacter</taxon>
    </lineage>
</organism>
<dbReference type="RefSeq" id="WP_330145980.1">
    <property type="nucleotide sequence ID" value="NZ_JAZDQU010000002.1"/>
</dbReference>
<evidence type="ECO:0000256" key="1">
    <source>
        <dbReference type="ARBA" id="ARBA00010164"/>
    </source>
</evidence>
<accession>A0ABU7H1X5</accession>
<dbReference type="Gene3D" id="1.10.1070.20">
    <property type="match status" value="1"/>
</dbReference>
<evidence type="ECO:0000313" key="6">
    <source>
        <dbReference type="Proteomes" id="UP001337681"/>
    </source>
</evidence>
<evidence type="ECO:0000313" key="5">
    <source>
        <dbReference type="EMBL" id="MEE1885077.1"/>
    </source>
</evidence>
<protein>
    <submittedName>
        <fullName evidence="5">HipA domain-containing protein</fullName>
    </submittedName>
</protein>
<evidence type="ECO:0000259" key="4">
    <source>
        <dbReference type="Pfam" id="PF07804"/>
    </source>
</evidence>
<evidence type="ECO:0000256" key="2">
    <source>
        <dbReference type="ARBA" id="ARBA00022679"/>
    </source>
</evidence>
<dbReference type="EMBL" id="JAZDQU010000002">
    <property type="protein sequence ID" value="MEE1885077.1"/>
    <property type="molecule type" value="Genomic_DNA"/>
</dbReference>
<dbReference type="PANTHER" id="PTHR37419">
    <property type="entry name" value="SERINE/THREONINE-PROTEIN KINASE TOXIN HIPA"/>
    <property type="match status" value="1"/>
</dbReference>
<dbReference type="Pfam" id="PF07804">
    <property type="entry name" value="HipA_C"/>
    <property type="match status" value="1"/>
</dbReference>
<name>A0ABU7H1X5_9SPHI</name>
<dbReference type="InterPro" id="IPR052028">
    <property type="entry name" value="HipA_Ser/Thr_kinase"/>
</dbReference>
<feature type="domain" description="HipA-like C-terminal" evidence="4">
    <location>
        <begin position="54"/>
        <end position="273"/>
    </location>
</feature>
<sequence length="312" mass="35714">MANCLFCYQPMAPGLIYHAKCCKKFFQTEQLPDLALDKAMIDSLVEETVNKRIAVTGVQQKLSLSLEINGNDSRLTIVGLWGRYILKPQSAEIPAMPEVEDLTMHLAKLFKISTCQHALLLTVDGSLAYIAKRFDREGDAKIHMEDFCQLGGFMTEQKYDSSYERCGKLISAYCTNKGLDLLNYYELLVFCFLSGNSNMHMKNFSILYKGDEILLSPAYDLINSALVFPQDKDDMAMFLSGRKRKIQLKDFENLAKSLGLSEKVFKRVIAKYTGTQDKVFALIDQSFLSEEYNEDYKKIWEERRTRLTQPVE</sequence>
<dbReference type="PANTHER" id="PTHR37419:SF1">
    <property type="entry name" value="SERINE_THREONINE-PROTEIN KINASE TOXIN HIPA"/>
    <property type="match status" value="1"/>
</dbReference>
<keyword evidence="3" id="KW-0418">Kinase</keyword>
<proteinExistence type="inferred from homology"/>